<dbReference type="AlphaFoldDB" id="A0A1V6V169"/>
<evidence type="ECO:0000313" key="1">
    <source>
        <dbReference type="EMBL" id="OQE44420.1"/>
    </source>
</evidence>
<evidence type="ECO:0000313" key="2">
    <source>
        <dbReference type="Proteomes" id="UP000191500"/>
    </source>
</evidence>
<dbReference type="EMBL" id="MDDG01000002">
    <property type="protein sequence ID" value="OQE44420.1"/>
    <property type="molecule type" value="Genomic_DNA"/>
</dbReference>
<comment type="caution">
    <text evidence="1">The sequence shown here is derived from an EMBL/GenBank/DDBJ whole genome shotgun (WGS) entry which is preliminary data.</text>
</comment>
<keyword evidence="2" id="KW-1185">Reference proteome</keyword>
<dbReference type="Pfam" id="PF20138">
    <property type="entry name" value="DUF6528"/>
    <property type="match status" value="1"/>
</dbReference>
<proteinExistence type="predicted"/>
<dbReference type="Proteomes" id="UP000191500">
    <property type="component" value="Unassembled WGS sequence"/>
</dbReference>
<dbReference type="InterPro" id="IPR011044">
    <property type="entry name" value="Quino_amine_DH_bsu"/>
</dbReference>
<organism evidence="1 2">
    <name type="scientific">Penicillium coprophilum</name>
    <dbReference type="NCBI Taxonomy" id="36646"/>
    <lineage>
        <taxon>Eukaryota</taxon>
        <taxon>Fungi</taxon>
        <taxon>Dikarya</taxon>
        <taxon>Ascomycota</taxon>
        <taxon>Pezizomycotina</taxon>
        <taxon>Eurotiomycetes</taxon>
        <taxon>Eurotiomycetidae</taxon>
        <taxon>Eurotiales</taxon>
        <taxon>Aspergillaceae</taxon>
        <taxon>Penicillium</taxon>
    </lineage>
</organism>
<reference evidence="2" key="1">
    <citation type="journal article" date="2017" name="Nat. Microbiol.">
        <title>Global analysis of biosynthetic gene clusters reveals vast potential of secondary metabolite production in Penicillium species.</title>
        <authorList>
            <person name="Nielsen J.C."/>
            <person name="Grijseels S."/>
            <person name="Prigent S."/>
            <person name="Ji B."/>
            <person name="Dainat J."/>
            <person name="Nielsen K.F."/>
            <person name="Frisvad J.C."/>
            <person name="Workman M."/>
            <person name="Nielsen J."/>
        </authorList>
    </citation>
    <scope>NUCLEOTIDE SEQUENCE [LARGE SCALE GENOMIC DNA]</scope>
    <source>
        <strain evidence="2">IBT 31321</strain>
    </source>
</reference>
<dbReference type="SUPFAM" id="SSF50969">
    <property type="entry name" value="YVTN repeat-like/Quinoprotein amine dehydrogenase"/>
    <property type="match status" value="1"/>
</dbReference>
<dbReference type="InterPro" id="IPR045383">
    <property type="entry name" value="DUF6528"/>
</dbReference>
<name>A0A1V6V169_9EURO</name>
<sequence>MESLLAIIFPVSSSLVVVQASISTGIMHFKSFLSLSIAAPFATAYHLAVTDQHSKTVRVFPRDASKWNKDAIHWSFTADLNPWPWQKDVWADLSEVKFRKTADRGLVALVAASGGKVGMIDIKSGEKSTTIDDVIWSATPGGNPHSLERIPYLGAFVAASSASHKLTLYVPTDASDVNNPKKIKKSHEYTVRKAHGVLWHSGQLWAIGENYLHRYDVVGKGKDIELKRDGKPIPLPKVKGRARNGHDLSASYKDDDILLLTHTAAAYKYNTTSKDFERLMKVDKLKSLVQHSSGEYAWVRGAKGDMGQYVSFSDESAPTAVTKKRGWDDAEFYKARIFDPGYE</sequence>
<protein>
    <submittedName>
        <fullName evidence="1">Uncharacterized protein</fullName>
    </submittedName>
</protein>
<gene>
    <name evidence="1" type="ORF">PENCOP_c002G03405</name>
</gene>
<accession>A0A1V6V169</accession>